<gene>
    <name evidence="1" type="ORF">SAMN05192573_103201</name>
</gene>
<accession>A0A1G7TLP2</accession>
<evidence type="ECO:0000313" key="2">
    <source>
        <dbReference type="Proteomes" id="UP000199705"/>
    </source>
</evidence>
<dbReference type="RefSeq" id="WP_091163979.1">
    <property type="nucleotide sequence ID" value="NZ_FNCG01000003.1"/>
</dbReference>
<dbReference type="STRING" id="551996.SAMN05192573_103201"/>
<dbReference type="EMBL" id="FNCG01000003">
    <property type="protein sequence ID" value="SDG36195.1"/>
    <property type="molecule type" value="Genomic_DNA"/>
</dbReference>
<keyword evidence="2" id="KW-1185">Reference proteome</keyword>
<reference evidence="2" key="1">
    <citation type="submission" date="2016-10" db="EMBL/GenBank/DDBJ databases">
        <authorList>
            <person name="Varghese N."/>
            <person name="Submissions S."/>
        </authorList>
    </citation>
    <scope>NUCLEOTIDE SEQUENCE [LARGE SCALE GENOMIC DNA]</scope>
    <source>
        <strain evidence="2">Gh-67</strain>
    </source>
</reference>
<protein>
    <submittedName>
        <fullName evidence="1">Uncharacterized protein</fullName>
    </submittedName>
</protein>
<evidence type="ECO:0000313" key="1">
    <source>
        <dbReference type="EMBL" id="SDG36195.1"/>
    </source>
</evidence>
<proteinExistence type="predicted"/>
<sequence>MKAVPEALHCTNPATPPNWRRWYWNWRTLKIRRFIYRSERTPCKLTAATVIKLARKSKPGPVNAHLLNSPPELPAIKRNLINKELWLYVIATLRYLPKTIITLQVDGLLFYSPQKQTEIRRRVQGLSPI</sequence>
<dbReference type="Proteomes" id="UP000199705">
    <property type="component" value="Unassembled WGS sequence"/>
</dbReference>
<organism evidence="1 2">
    <name type="scientific">Mucilaginibacter gossypii</name>
    <dbReference type="NCBI Taxonomy" id="551996"/>
    <lineage>
        <taxon>Bacteria</taxon>
        <taxon>Pseudomonadati</taxon>
        <taxon>Bacteroidota</taxon>
        <taxon>Sphingobacteriia</taxon>
        <taxon>Sphingobacteriales</taxon>
        <taxon>Sphingobacteriaceae</taxon>
        <taxon>Mucilaginibacter</taxon>
    </lineage>
</organism>
<name>A0A1G7TLP2_9SPHI</name>
<dbReference type="AlphaFoldDB" id="A0A1G7TLP2"/>